<proteinExistence type="predicted"/>
<dbReference type="Proteomes" id="UP001267710">
    <property type="component" value="Unassembled WGS sequence"/>
</dbReference>
<protein>
    <submittedName>
        <fullName evidence="3">Pimeloyl-ACP methyl ester carboxylesterase</fullName>
    </submittedName>
</protein>
<dbReference type="PANTHER" id="PTHR43689">
    <property type="entry name" value="HYDROLASE"/>
    <property type="match status" value="1"/>
</dbReference>
<reference evidence="3 4" key="1">
    <citation type="submission" date="2023-08" db="EMBL/GenBank/DDBJ databases">
        <title>Functional and genomic diversity of the sorghum phyllosphere microbiome.</title>
        <authorList>
            <person name="Shade A."/>
        </authorList>
    </citation>
    <scope>NUCLEOTIDE SEQUENCE [LARGE SCALE GENOMIC DNA]</scope>
    <source>
        <strain evidence="3 4">SORGH_AS_0335</strain>
    </source>
</reference>
<sequence>MPDMSAPHVPSSAPTTAAASAPAPQDHWVTTPRGRLFARRWAAPRPADGQTARPPIVLFHDSLGCVELWRGFPAVLAAATGRDVIAYDRLGFGRSDARTDVLPLDFVEDEAHTALPALRAQLEIGRYVVLGHSVGGGMAAHCAAASAANASVRQPGPGEHGDCEALVTIAAQACVEERTRQGIRDARDQFLAHPAQMDRLARYHGGDTRKAHWVLNAWVDTWLSPAFAAWSLEATLARVTCPVLALHGENDEYGSAEQPERIACWAAGPAQVELLPGLAHVPHREQPEAVAARVARFLTELPQAPGASPRSDL</sequence>
<evidence type="ECO:0000313" key="4">
    <source>
        <dbReference type="Proteomes" id="UP001267710"/>
    </source>
</evidence>
<dbReference type="Pfam" id="PF12697">
    <property type="entry name" value="Abhydrolase_6"/>
    <property type="match status" value="1"/>
</dbReference>
<feature type="domain" description="AB hydrolase-1" evidence="2">
    <location>
        <begin position="56"/>
        <end position="292"/>
    </location>
</feature>
<dbReference type="EMBL" id="JAVIZX010000001">
    <property type="protein sequence ID" value="MDR6213876.1"/>
    <property type="molecule type" value="Genomic_DNA"/>
</dbReference>
<comment type="caution">
    <text evidence="3">The sequence shown here is derived from an EMBL/GenBank/DDBJ whole genome shotgun (WGS) entry which is preliminary data.</text>
</comment>
<dbReference type="PRINTS" id="PR00111">
    <property type="entry name" value="ABHYDROLASE"/>
</dbReference>
<name>A0ABU1IA63_9BURK</name>
<gene>
    <name evidence="3" type="ORF">QE399_001565</name>
</gene>
<feature type="compositionally biased region" description="Low complexity" evidence="1">
    <location>
        <begin position="1"/>
        <end position="24"/>
    </location>
</feature>
<keyword evidence="4" id="KW-1185">Reference proteome</keyword>
<dbReference type="InterPro" id="IPR029058">
    <property type="entry name" value="AB_hydrolase_fold"/>
</dbReference>
<dbReference type="SUPFAM" id="SSF53474">
    <property type="entry name" value="alpha/beta-Hydrolases"/>
    <property type="match status" value="1"/>
</dbReference>
<dbReference type="InterPro" id="IPR000073">
    <property type="entry name" value="AB_hydrolase_1"/>
</dbReference>
<evidence type="ECO:0000259" key="2">
    <source>
        <dbReference type="Pfam" id="PF12697"/>
    </source>
</evidence>
<dbReference type="PANTHER" id="PTHR43689:SF8">
    <property type="entry name" value="ALPHA_BETA-HYDROLASES SUPERFAMILY PROTEIN"/>
    <property type="match status" value="1"/>
</dbReference>
<accession>A0ABU1IA63</accession>
<organism evidence="3 4">
    <name type="scientific">Paracidovorax wautersii</name>
    <dbReference type="NCBI Taxonomy" id="1177982"/>
    <lineage>
        <taxon>Bacteria</taxon>
        <taxon>Pseudomonadati</taxon>
        <taxon>Pseudomonadota</taxon>
        <taxon>Betaproteobacteria</taxon>
        <taxon>Burkholderiales</taxon>
        <taxon>Comamonadaceae</taxon>
        <taxon>Paracidovorax</taxon>
    </lineage>
</organism>
<dbReference type="Gene3D" id="3.40.50.1820">
    <property type="entry name" value="alpha/beta hydrolase"/>
    <property type="match status" value="1"/>
</dbReference>
<evidence type="ECO:0000256" key="1">
    <source>
        <dbReference type="SAM" id="MobiDB-lite"/>
    </source>
</evidence>
<evidence type="ECO:0000313" key="3">
    <source>
        <dbReference type="EMBL" id="MDR6213876.1"/>
    </source>
</evidence>
<feature type="region of interest" description="Disordered" evidence="1">
    <location>
        <begin position="1"/>
        <end position="29"/>
    </location>
</feature>